<keyword evidence="2" id="KW-1185">Reference proteome</keyword>
<reference evidence="1 2" key="1">
    <citation type="submission" date="2022-04" db="EMBL/GenBank/DDBJ databases">
        <title>Genome sequence of C. roseum typestrain.</title>
        <authorList>
            <person name="Poehlein A."/>
            <person name="Schoch T."/>
            <person name="Duerre P."/>
            <person name="Daniel R."/>
        </authorList>
    </citation>
    <scope>NUCLEOTIDE SEQUENCE [LARGE SCALE GENOMIC DNA]</scope>
    <source>
        <strain evidence="1 2">DSM 7320</strain>
    </source>
</reference>
<dbReference type="KEGG" id="crw:CROST_007070"/>
<proteinExistence type="predicted"/>
<organism evidence="1 2">
    <name type="scientific">Clostridium felsineum</name>
    <dbReference type="NCBI Taxonomy" id="36839"/>
    <lineage>
        <taxon>Bacteria</taxon>
        <taxon>Bacillati</taxon>
        <taxon>Bacillota</taxon>
        <taxon>Clostridia</taxon>
        <taxon>Eubacteriales</taxon>
        <taxon>Clostridiaceae</taxon>
        <taxon>Clostridium</taxon>
    </lineage>
</organism>
<protein>
    <submittedName>
        <fullName evidence="1">Uncharacterized protein</fullName>
    </submittedName>
</protein>
<dbReference type="EMBL" id="CP096983">
    <property type="protein sequence ID" value="URZ09999.1"/>
    <property type="molecule type" value="Genomic_DNA"/>
</dbReference>
<sequence>MCVVFLVRDNGGIIMENTLRFEMVTGINKGYFNNNQQDFMFDFISELWQDIAKREFEFSRIYVSAVINKSKSVYNEELGCPKGGEYTFVITGVANSEVINDIIEWKNAVIRIAKTLKKELKQSTLSCEFLNTELHYLK</sequence>
<name>A0A1S8MCE0_9CLOT</name>
<evidence type="ECO:0000313" key="2">
    <source>
        <dbReference type="Proteomes" id="UP000190951"/>
    </source>
</evidence>
<dbReference type="Proteomes" id="UP000190951">
    <property type="component" value="Chromosome"/>
</dbReference>
<accession>A0A1S8MCE0</accession>
<evidence type="ECO:0000313" key="1">
    <source>
        <dbReference type="EMBL" id="URZ09999.1"/>
    </source>
</evidence>
<dbReference type="AlphaFoldDB" id="A0A1S8MCE0"/>
<gene>
    <name evidence="1" type="ORF">CROST_007070</name>
</gene>